<evidence type="ECO:0000256" key="2">
    <source>
        <dbReference type="ARBA" id="ARBA00022553"/>
    </source>
</evidence>
<organism evidence="4 5">
    <name type="scientific">Clostridium simiarum</name>
    <dbReference type="NCBI Taxonomy" id="2841506"/>
    <lineage>
        <taxon>Bacteria</taxon>
        <taxon>Bacillati</taxon>
        <taxon>Bacillota</taxon>
        <taxon>Clostridia</taxon>
        <taxon>Eubacteriales</taxon>
        <taxon>Clostridiaceae</taxon>
        <taxon>Clostridium</taxon>
    </lineage>
</organism>
<protein>
    <submittedName>
        <fullName evidence="4">AMP-binding protein</fullName>
    </submittedName>
</protein>
<reference evidence="4 5" key="1">
    <citation type="submission" date="2021-06" db="EMBL/GenBank/DDBJ databases">
        <authorList>
            <person name="Sun Q."/>
            <person name="Li D."/>
        </authorList>
    </citation>
    <scope>NUCLEOTIDE SEQUENCE [LARGE SCALE GENOMIC DNA]</scope>
    <source>
        <strain evidence="4 5">MSJ-4</strain>
    </source>
</reference>
<sequence>MVIYNIAIIFEDKKLTYRELNEKSNSLARLLMNKGVKENSIIGIMVDRSLEMVIEIIGVLKAGGAYLPIDSNYPKQRIEYMLSDSQSQVLLTSGRLINDIQYNGEIIDLFKD</sequence>
<keyword evidence="5" id="KW-1185">Reference proteome</keyword>
<keyword evidence="1" id="KW-0596">Phosphopantetheine</keyword>
<comment type="caution">
    <text evidence="4">The sequence shown here is derived from an EMBL/GenBank/DDBJ whole genome shotgun (WGS) entry which is preliminary data.</text>
</comment>
<dbReference type="Proteomes" id="UP000736583">
    <property type="component" value="Unassembled WGS sequence"/>
</dbReference>
<proteinExistence type="predicted"/>
<feature type="domain" description="AMP-dependent synthetase/ligase" evidence="3">
    <location>
        <begin position="6"/>
        <end position="95"/>
    </location>
</feature>
<name>A0ABS6EYV8_9CLOT</name>
<dbReference type="PANTHER" id="PTHR44845:SF6">
    <property type="entry name" value="BETA-ALANINE-ACTIVATING ENZYME"/>
    <property type="match status" value="1"/>
</dbReference>
<gene>
    <name evidence="4" type="ORF">KQI89_02315</name>
</gene>
<keyword evidence="2" id="KW-0597">Phosphoprotein</keyword>
<evidence type="ECO:0000313" key="5">
    <source>
        <dbReference type="Proteomes" id="UP000736583"/>
    </source>
</evidence>
<accession>A0ABS6EYV8</accession>
<dbReference type="EMBL" id="JAHLQL010000001">
    <property type="protein sequence ID" value="MBU5590588.1"/>
    <property type="molecule type" value="Genomic_DNA"/>
</dbReference>
<dbReference type="InterPro" id="IPR000873">
    <property type="entry name" value="AMP-dep_synth/lig_dom"/>
</dbReference>
<dbReference type="PANTHER" id="PTHR44845">
    <property type="entry name" value="CARRIER DOMAIN-CONTAINING PROTEIN"/>
    <property type="match status" value="1"/>
</dbReference>
<dbReference type="Pfam" id="PF00501">
    <property type="entry name" value="AMP-binding"/>
    <property type="match status" value="1"/>
</dbReference>
<dbReference type="RefSeq" id="WP_216455745.1">
    <property type="nucleotide sequence ID" value="NZ_JAHLQL010000001.1"/>
</dbReference>
<evidence type="ECO:0000313" key="4">
    <source>
        <dbReference type="EMBL" id="MBU5590588.1"/>
    </source>
</evidence>
<evidence type="ECO:0000259" key="3">
    <source>
        <dbReference type="Pfam" id="PF00501"/>
    </source>
</evidence>
<evidence type="ECO:0000256" key="1">
    <source>
        <dbReference type="ARBA" id="ARBA00022450"/>
    </source>
</evidence>